<dbReference type="AlphaFoldDB" id="A0A1M2VIH9"/>
<comment type="caution">
    <text evidence="2">The sequence shown here is derived from an EMBL/GenBank/DDBJ whole genome shotgun (WGS) entry which is preliminary data.</text>
</comment>
<reference evidence="2 3" key="1">
    <citation type="submission" date="2016-10" db="EMBL/GenBank/DDBJ databases">
        <title>Genome sequence of the basidiomycete white-rot fungus Trametes pubescens.</title>
        <authorList>
            <person name="Makela M.R."/>
            <person name="Granchi Z."/>
            <person name="Peng M."/>
            <person name="De Vries R.P."/>
            <person name="Grigoriev I."/>
            <person name="Riley R."/>
            <person name="Hilden K."/>
        </authorList>
    </citation>
    <scope>NUCLEOTIDE SEQUENCE [LARGE SCALE GENOMIC DNA]</scope>
    <source>
        <strain evidence="2 3">FBCC735</strain>
    </source>
</reference>
<dbReference type="STRING" id="154538.A0A1M2VIH9"/>
<dbReference type="OMA" id="PHDPHAY"/>
<dbReference type="PANTHER" id="PTHR37325:SF1">
    <property type="entry name" value="OXIDOREDUCTASE 21 KDA SUBUNIT, PUTATIVE (AFU_ORTHOLOGUE AFUA_4G05910)-RELATED"/>
    <property type="match status" value="1"/>
</dbReference>
<evidence type="ECO:0000313" key="3">
    <source>
        <dbReference type="Proteomes" id="UP000184267"/>
    </source>
</evidence>
<sequence length="251" mass="27466">MARAAFVQTVEDGVDDEKRERARRSVLGANGVAESRPSHVAISGVTVRVLVVRLVSLAVDIDILSASCSLQAMATRKAAESTLYHLSPRGFWKKFRDAVVINPEISTGLPIADRNRYPQPASRPEKYATPATKASDPAQNPYWKRDVRRAYPRTSVVTQTELSTLLLDHAKAEAVAAPGEAQASEATSVPAEQPAAVDLTEAIATITSARKAYSESKLPPVPPIPFKRWRPERVEDPPHDPHAYFPMLLVK</sequence>
<feature type="compositionally biased region" description="Basic and acidic residues" evidence="1">
    <location>
        <begin position="229"/>
        <end position="241"/>
    </location>
</feature>
<dbReference type="InterPro" id="IPR016813">
    <property type="entry name" value="NADH_Ub_cplx-1_21kDa"/>
</dbReference>
<dbReference type="CDD" id="cd22849">
    <property type="entry name" value="NuzM"/>
    <property type="match status" value="1"/>
</dbReference>
<proteinExistence type="predicted"/>
<gene>
    <name evidence="2" type="ORF">TRAPUB_1826</name>
</gene>
<name>A0A1M2VIH9_TRAPU</name>
<protein>
    <submittedName>
        <fullName evidence="2">NADH-ubiquinone oxidoreductase 21.3 kDa subunit</fullName>
    </submittedName>
</protein>
<feature type="region of interest" description="Disordered" evidence="1">
    <location>
        <begin position="111"/>
        <end position="139"/>
    </location>
</feature>
<evidence type="ECO:0000313" key="2">
    <source>
        <dbReference type="EMBL" id="OJT07323.1"/>
    </source>
</evidence>
<dbReference type="Proteomes" id="UP000184267">
    <property type="component" value="Unassembled WGS sequence"/>
</dbReference>
<dbReference type="OrthoDB" id="10261524at2759"/>
<dbReference type="EMBL" id="MNAD01001192">
    <property type="protein sequence ID" value="OJT07323.1"/>
    <property type="molecule type" value="Genomic_DNA"/>
</dbReference>
<keyword evidence="3" id="KW-1185">Reference proteome</keyword>
<evidence type="ECO:0000256" key="1">
    <source>
        <dbReference type="SAM" id="MobiDB-lite"/>
    </source>
</evidence>
<keyword evidence="2" id="KW-0830">Ubiquinone</keyword>
<dbReference type="PANTHER" id="PTHR37325">
    <property type="entry name" value="OXIDOREDUCTASE 21 KDA SUBUNIT, PUTATIVE (AFU_ORTHOLOGUE AFUA_4G05910)-RELATED"/>
    <property type="match status" value="1"/>
</dbReference>
<organism evidence="2 3">
    <name type="scientific">Trametes pubescens</name>
    <name type="common">White-rot fungus</name>
    <dbReference type="NCBI Taxonomy" id="154538"/>
    <lineage>
        <taxon>Eukaryota</taxon>
        <taxon>Fungi</taxon>
        <taxon>Dikarya</taxon>
        <taxon>Basidiomycota</taxon>
        <taxon>Agaricomycotina</taxon>
        <taxon>Agaricomycetes</taxon>
        <taxon>Polyporales</taxon>
        <taxon>Polyporaceae</taxon>
        <taxon>Trametes</taxon>
    </lineage>
</organism>
<feature type="region of interest" description="Disordered" evidence="1">
    <location>
        <begin position="210"/>
        <end position="241"/>
    </location>
</feature>
<accession>A0A1M2VIH9</accession>